<evidence type="ECO:0000313" key="1">
    <source>
        <dbReference type="EMBL" id="KAL3596261.1"/>
    </source>
</evidence>
<accession>A0ACC4CEL0</accession>
<gene>
    <name evidence="1" type="ORF">D5086_007898</name>
</gene>
<organism evidence="1 2">
    <name type="scientific">Populus alba</name>
    <name type="common">White poplar</name>
    <dbReference type="NCBI Taxonomy" id="43335"/>
    <lineage>
        <taxon>Eukaryota</taxon>
        <taxon>Viridiplantae</taxon>
        <taxon>Streptophyta</taxon>
        <taxon>Embryophyta</taxon>
        <taxon>Tracheophyta</taxon>
        <taxon>Spermatophyta</taxon>
        <taxon>Magnoliopsida</taxon>
        <taxon>eudicotyledons</taxon>
        <taxon>Gunneridae</taxon>
        <taxon>Pentapetalae</taxon>
        <taxon>rosids</taxon>
        <taxon>fabids</taxon>
        <taxon>Malpighiales</taxon>
        <taxon>Salicaceae</taxon>
        <taxon>Saliceae</taxon>
        <taxon>Populus</taxon>
    </lineage>
</organism>
<sequence>MNHKIQAIVGLSHMLGIASNANRFVVPSGGEISHKINSKYLREERSTKEDEDVDNDDDDDDREEEEDDDDDDDREDESGEDNENGDGDFVTMMEDYLQQDQLSLRNAGAEPRLRLVILIQSFIFDVIVDDQNLSSVLINVEDVMKELSLLNQSPLGYSSSACYCNIT</sequence>
<name>A0ACC4CEL0_POPAL</name>
<protein>
    <submittedName>
        <fullName evidence="1">Uncharacterized protein</fullName>
    </submittedName>
</protein>
<proteinExistence type="predicted"/>
<reference evidence="1 2" key="1">
    <citation type="journal article" date="2024" name="Plant Biotechnol. J.">
        <title>Genome and CRISPR/Cas9 system of a widespread forest tree (Populus alba) in the world.</title>
        <authorList>
            <person name="Liu Y.J."/>
            <person name="Jiang P.F."/>
            <person name="Han X.M."/>
            <person name="Li X.Y."/>
            <person name="Wang H.M."/>
            <person name="Wang Y.J."/>
            <person name="Wang X.X."/>
            <person name="Zeng Q.Y."/>
        </authorList>
    </citation>
    <scope>NUCLEOTIDE SEQUENCE [LARGE SCALE GENOMIC DNA]</scope>
    <source>
        <strain evidence="2">cv. PAL-ZL1</strain>
    </source>
</reference>
<comment type="caution">
    <text evidence="1">The sequence shown here is derived from an EMBL/GenBank/DDBJ whole genome shotgun (WGS) entry which is preliminary data.</text>
</comment>
<evidence type="ECO:0000313" key="2">
    <source>
        <dbReference type="Proteomes" id="UP000309997"/>
    </source>
</evidence>
<dbReference type="Proteomes" id="UP000309997">
    <property type="component" value="Unassembled WGS sequence"/>
</dbReference>
<keyword evidence="2" id="KW-1185">Reference proteome</keyword>
<dbReference type="EMBL" id="RCHU02000004">
    <property type="protein sequence ID" value="KAL3596261.1"/>
    <property type="molecule type" value="Genomic_DNA"/>
</dbReference>